<feature type="region of interest" description="Disordered" evidence="11">
    <location>
        <begin position="1"/>
        <end position="44"/>
    </location>
</feature>
<feature type="transmembrane region" description="Helical" evidence="12">
    <location>
        <begin position="97"/>
        <end position="119"/>
    </location>
</feature>
<keyword evidence="6" id="KW-0297">G-protein coupled receptor</keyword>
<name>A0A9P0D3P2_9CUCU</name>
<dbReference type="PANTHER" id="PTHR24248:SF199">
    <property type="entry name" value="IP13425P-RELATED"/>
    <property type="match status" value="1"/>
</dbReference>
<keyword evidence="7 12" id="KW-0472">Membrane</keyword>
<comment type="subcellular location">
    <subcellularLocation>
        <location evidence="1">Cell membrane</location>
        <topology evidence="1">Multi-pass membrane protein</topology>
    </subcellularLocation>
</comment>
<keyword evidence="8" id="KW-1015">Disulfide bond</keyword>
<gene>
    <name evidence="14" type="ORF">PSYICH_LOCUS11770</name>
</gene>
<evidence type="ECO:0000256" key="4">
    <source>
        <dbReference type="ARBA" id="ARBA00022692"/>
    </source>
</evidence>
<dbReference type="PANTHER" id="PTHR24248">
    <property type="entry name" value="ADRENERGIC RECEPTOR-RELATED G-PROTEIN COUPLED RECEPTOR"/>
    <property type="match status" value="1"/>
</dbReference>
<evidence type="ECO:0000259" key="13">
    <source>
        <dbReference type="PROSITE" id="PS50262"/>
    </source>
</evidence>
<proteinExistence type="inferred from homology"/>
<dbReference type="SUPFAM" id="SSF81321">
    <property type="entry name" value="Family A G protein-coupled receptor-like"/>
    <property type="match status" value="1"/>
</dbReference>
<feature type="domain" description="G-protein coupled receptors family 1 profile" evidence="13">
    <location>
        <begin position="1"/>
        <end position="150"/>
    </location>
</feature>
<keyword evidence="3" id="KW-1003">Cell membrane</keyword>
<dbReference type="InterPro" id="IPR017452">
    <property type="entry name" value="GPCR_Rhodpsn_7TM"/>
</dbReference>
<evidence type="ECO:0000256" key="5">
    <source>
        <dbReference type="ARBA" id="ARBA00022989"/>
    </source>
</evidence>
<reference evidence="14" key="1">
    <citation type="submission" date="2022-01" db="EMBL/GenBank/DDBJ databases">
        <authorList>
            <person name="King R."/>
        </authorList>
    </citation>
    <scope>NUCLEOTIDE SEQUENCE</scope>
</reference>
<accession>A0A9P0D3P2</accession>
<sequence>SSSNLRLNSSHVQLPYVNGGSGTGQGLTERRTERRDQSTQTPENIVRETRNSKLRSLKLQLNHTSSNLTNFRLLASRVKRKHISANAVATEQKASKVLGIVFFTFVLCWSPFFILNIFFAVCPDCNVPKDVVMVCLWLGYVSSTINPIIYTVFNKTFRGAFIRLLLCKCQRYVGVSPFTTSGRVSSTSYS</sequence>
<evidence type="ECO:0000256" key="7">
    <source>
        <dbReference type="ARBA" id="ARBA00023136"/>
    </source>
</evidence>
<dbReference type="FunFam" id="1.20.1070.10:FF:000367">
    <property type="entry name" value="Serotonin receptor 5-HT2 subtype"/>
    <property type="match status" value="1"/>
</dbReference>
<dbReference type="Proteomes" id="UP001153636">
    <property type="component" value="Chromosome 6"/>
</dbReference>
<evidence type="ECO:0000256" key="10">
    <source>
        <dbReference type="ARBA" id="ARBA00023224"/>
    </source>
</evidence>
<feature type="non-terminal residue" evidence="14">
    <location>
        <position position="1"/>
    </location>
</feature>
<dbReference type="Pfam" id="PF00001">
    <property type="entry name" value="7tm_1"/>
    <property type="match status" value="1"/>
</dbReference>
<protein>
    <recommendedName>
        <fullName evidence="13">G-protein coupled receptors family 1 profile domain-containing protein</fullName>
    </recommendedName>
</protein>
<evidence type="ECO:0000256" key="12">
    <source>
        <dbReference type="SAM" id="Phobius"/>
    </source>
</evidence>
<dbReference type="PRINTS" id="PR00237">
    <property type="entry name" value="GPCRRHODOPSN"/>
</dbReference>
<keyword evidence="5 12" id="KW-1133">Transmembrane helix</keyword>
<dbReference type="Gene3D" id="1.20.1070.10">
    <property type="entry name" value="Rhodopsin 7-helix transmembrane proteins"/>
    <property type="match status" value="1"/>
</dbReference>
<dbReference type="EMBL" id="OV651818">
    <property type="protein sequence ID" value="CAH1111443.1"/>
    <property type="molecule type" value="Genomic_DNA"/>
</dbReference>
<dbReference type="AlphaFoldDB" id="A0A9P0D3P2"/>
<dbReference type="GO" id="GO:0004993">
    <property type="term" value="F:G protein-coupled serotonin receptor activity"/>
    <property type="evidence" value="ECO:0007669"/>
    <property type="project" value="UniProtKB-ARBA"/>
</dbReference>
<dbReference type="PROSITE" id="PS50262">
    <property type="entry name" value="G_PROTEIN_RECEP_F1_2"/>
    <property type="match status" value="1"/>
</dbReference>
<dbReference type="GO" id="GO:0071880">
    <property type="term" value="P:adenylate cyclase-activating adrenergic receptor signaling pathway"/>
    <property type="evidence" value="ECO:0007669"/>
    <property type="project" value="TreeGrafter"/>
</dbReference>
<evidence type="ECO:0000256" key="2">
    <source>
        <dbReference type="ARBA" id="ARBA00010663"/>
    </source>
</evidence>
<feature type="compositionally biased region" description="Polar residues" evidence="11">
    <location>
        <begin position="1"/>
        <end position="12"/>
    </location>
</feature>
<feature type="compositionally biased region" description="Basic and acidic residues" evidence="11">
    <location>
        <begin position="28"/>
        <end position="37"/>
    </location>
</feature>
<keyword evidence="15" id="KW-1185">Reference proteome</keyword>
<organism evidence="14 15">
    <name type="scientific">Psylliodes chrysocephalus</name>
    <dbReference type="NCBI Taxonomy" id="3402493"/>
    <lineage>
        <taxon>Eukaryota</taxon>
        <taxon>Metazoa</taxon>
        <taxon>Ecdysozoa</taxon>
        <taxon>Arthropoda</taxon>
        <taxon>Hexapoda</taxon>
        <taxon>Insecta</taxon>
        <taxon>Pterygota</taxon>
        <taxon>Neoptera</taxon>
        <taxon>Endopterygota</taxon>
        <taxon>Coleoptera</taxon>
        <taxon>Polyphaga</taxon>
        <taxon>Cucujiformia</taxon>
        <taxon>Chrysomeloidea</taxon>
        <taxon>Chrysomelidae</taxon>
        <taxon>Galerucinae</taxon>
        <taxon>Alticini</taxon>
        <taxon>Psylliodes</taxon>
    </lineage>
</organism>
<dbReference type="InterPro" id="IPR000276">
    <property type="entry name" value="GPCR_Rhodpsn"/>
</dbReference>
<comment type="similarity">
    <text evidence="2">Belongs to the G-protein coupled receptor 1 family.</text>
</comment>
<evidence type="ECO:0000313" key="14">
    <source>
        <dbReference type="EMBL" id="CAH1111443.1"/>
    </source>
</evidence>
<dbReference type="OrthoDB" id="5859976at2759"/>
<evidence type="ECO:0000313" key="15">
    <source>
        <dbReference type="Proteomes" id="UP001153636"/>
    </source>
</evidence>
<evidence type="ECO:0000256" key="1">
    <source>
        <dbReference type="ARBA" id="ARBA00004651"/>
    </source>
</evidence>
<feature type="transmembrane region" description="Helical" evidence="12">
    <location>
        <begin position="131"/>
        <end position="153"/>
    </location>
</feature>
<dbReference type="GO" id="GO:0043410">
    <property type="term" value="P:positive regulation of MAPK cascade"/>
    <property type="evidence" value="ECO:0007669"/>
    <property type="project" value="TreeGrafter"/>
</dbReference>
<evidence type="ECO:0000256" key="9">
    <source>
        <dbReference type="ARBA" id="ARBA00023170"/>
    </source>
</evidence>
<evidence type="ECO:0000256" key="11">
    <source>
        <dbReference type="SAM" id="MobiDB-lite"/>
    </source>
</evidence>
<keyword evidence="10" id="KW-0807">Transducer</keyword>
<keyword evidence="9" id="KW-0675">Receptor</keyword>
<evidence type="ECO:0000256" key="6">
    <source>
        <dbReference type="ARBA" id="ARBA00023040"/>
    </source>
</evidence>
<evidence type="ECO:0000256" key="3">
    <source>
        <dbReference type="ARBA" id="ARBA00022475"/>
    </source>
</evidence>
<keyword evidence="4 12" id="KW-0812">Transmembrane</keyword>
<dbReference type="GO" id="GO:0005886">
    <property type="term" value="C:plasma membrane"/>
    <property type="evidence" value="ECO:0007669"/>
    <property type="project" value="UniProtKB-SubCell"/>
</dbReference>
<evidence type="ECO:0000256" key="8">
    <source>
        <dbReference type="ARBA" id="ARBA00023157"/>
    </source>
</evidence>